<keyword evidence="1" id="KW-0732">Signal</keyword>
<dbReference type="RefSeq" id="WP_092136092.1">
    <property type="nucleotide sequence ID" value="NZ_FNQK01000020.1"/>
</dbReference>
<protein>
    <recommendedName>
        <fullName evidence="4">WG containing repeat-containing protein</fullName>
    </recommendedName>
</protein>
<dbReference type="AlphaFoldDB" id="A0A1H4CIH0"/>
<organism evidence="2 3">
    <name type="scientific">Bizionia paragorgiae</name>
    <dbReference type="NCBI Taxonomy" id="283786"/>
    <lineage>
        <taxon>Bacteria</taxon>
        <taxon>Pseudomonadati</taxon>
        <taxon>Bacteroidota</taxon>
        <taxon>Flavobacteriia</taxon>
        <taxon>Flavobacteriales</taxon>
        <taxon>Flavobacteriaceae</taxon>
        <taxon>Bizionia</taxon>
    </lineage>
</organism>
<reference evidence="2 3" key="1">
    <citation type="submission" date="2016-10" db="EMBL/GenBank/DDBJ databases">
        <authorList>
            <person name="de Groot N.N."/>
        </authorList>
    </citation>
    <scope>NUCLEOTIDE SEQUENCE [LARGE SCALE GENOMIC DNA]</scope>
    <source>
        <strain evidence="2 3">DSM 23842</strain>
    </source>
</reference>
<keyword evidence="3" id="KW-1185">Reference proteome</keyword>
<gene>
    <name evidence="2" type="ORF">SAMN04487990_12010</name>
</gene>
<dbReference type="OrthoDB" id="1445451at2"/>
<evidence type="ECO:0000256" key="1">
    <source>
        <dbReference type="SAM" id="SignalP"/>
    </source>
</evidence>
<evidence type="ECO:0008006" key="4">
    <source>
        <dbReference type="Google" id="ProtNLM"/>
    </source>
</evidence>
<name>A0A1H4CIH0_BIZPA</name>
<evidence type="ECO:0000313" key="3">
    <source>
        <dbReference type="Proteomes" id="UP000198846"/>
    </source>
</evidence>
<dbReference type="EMBL" id="FNQK01000020">
    <property type="protein sequence ID" value="SEA60138.1"/>
    <property type="molecule type" value="Genomic_DNA"/>
</dbReference>
<accession>A0A1H4CIH0</accession>
<feature type="signal peptide" evidence="1">
    <location>
        <begin position="1"/>
        <end position="18"/>
    </location>
</feature>
<dbReference type="STRING" id="283786.SAMN04487990_12010"/>
<dbReference type="Proteomes" id="UP000198846">
    <property type="component" value="Unassembled WGS sequence"/>
</dbReference>
<feature type="chain" id="PRO_5011575888" description="WG containing repeat-containing protein" evidence="1">
    <location>
        <begin position="19"/>
        <end position="251"/>
    </location>
</feature>
<evidence type="ECO:0000313" key="2">
    <source>
        <dbReference type="EMBL" id="SEA60138.1"/>
    </source>
</evidence>
<proteinExistence type="predicted"/>
<sequence>MRILLTFVLFLNLISAFAQNNDSLVYEFGDKLKVYKDLNSQTFRIKKNDKKVVFKKLKFIEHLGEYLQVLDKNNIPFYINNKGKKKKKVNITLALCGTVPNYVYEIVEKNESYYLTENENFYDYEDKIPPKIIDSIEVKGIDKINFPNNENKIEFDENSFVFNHTEVFPHALIIQKGKKQGVLYQGKLTFYDEVTYDSGLLKVKINNQLGYYGITKARYKELETFIFGLAKFKTFDNRSGYVDSNGKEYYK</sequence>